<protein>
    <recommendedName>
        <fullName evidence="3">PE family protein</fullName>
    </recommendedName>
</protein>
<comment type="caution">
    <text evidence="1">The sequence shown here is derived from an EMBL/GenBank/DDBJ whole genome shotgun (WGS) entry which is preliminary data.</text>
</comment>
<keyword evidence="2" id="KW-1185">Reference proteome</keyword>
<evidence type="ECO:0000313" key="2">
    <source>
        <dbReference type="Proteomes" id="UP001596157"/>
    </source>
</evidence>
<evidence type="ECO:0008006" key="3">
    <source>
        <dbReference type="Google" id="ProtNLM"/>
    </source>
</evidence>
<dbReference type="EMBL" id="JBHSKF010000017">
    <property type="protein sequence ID" value="MFC5290509.1"/>
    <property type="molecule type" value="Genomic_DNA"/>
</dbReference>
<evidence type="ECO:0000313" key="1">
    <source>
        <dbReference type="EMBL" id="MFC5290509.1"/>
    </source>
</evidence>
<accession>A0ABW0EWF1</accession>
<organism evidence="1 2">
    <name type="scientific">Actinokineospora guangxiensis</name>
    <dbReference type="NCBI Taxonomy" id="1490288"/>
    <lineage>
        <taxon>Bacteria</taxon>
        <taxon>Bacillati</taxon>
        <taxon>Actinomycetota</taxon>
        <taxon>Actinomycetes</taxon>
        <taxon>Pseudonocardiales</taxon>
        <taxon>Pseudonocardiaceae</taxon>
        <taxon>Actinokineospora</taxon>
    </lineage>
</organism>
<proteinExistence type="predicted"/>
<dbReference type="Proteomes" id="UP001596157">
    <property type="component" value="Unassembled WGS sequence"/>
</dbReference>
<gene>
    <name evidence="1" type="ORF">ACFPM7_25940</name>
</gene>
<name>A0ABW0EWF1_9PSEU</name>
<sequence length="128" mass="13142">MTEMPAFAEAAGAVGDVRSAVEAGDVVIEAESAEALIAAIDEARLRVDGLRAVADTELASPLAFGDNWVGRIVSARISTAAAGHEESAGTVLAQFAGVLDQLAVTVREAVDSTVDADDDAAARLYREV</sequence>
<reference evidence="2" key="1">
    <citation type="journal article" date="2019" name="Int. J. Syst. Evol. Microbiol.">
        <title>The Global Catalogue of Microorganisms (GCM) 10K type strain sequencing project: providing services to taxonomists for standard genome sequencing and annotation.</title>
        <authorList>
            <consortium name="The Broad Institute Genomics Platform"/>
            <consortium name="The Broad Institute Genome Sequencing Center for Infectious Disease"/>
            <person name="Wu L."/>
            <person name="Ma J."/>
        </authorList>
    </citation>
    <scope>NUCLEOTIDE SEQUENCE [LARGE SCALE GENOMIC DNA]</scope>
    <source>
        <strain evidence="2">CCUG 59778</strain>
    </source>
</reference>
<dbReference type="RefSeq" id="WP_378250401.1">
    <property type="nucleotide sequence ID" value="NZ_JBHSKF010000017.1"/>
</dbReference>